<organism evidence="2 3">
    <name type="scientific">Penstemon smallii</name>
    <dbReference type="NCBI Taxonomy" id="265156"/>
    <lineage>
        <taxon>Eukaryota</taxon>
        <taxon>Viridiplantae</taxon>
        <taxon>Streptophyta</taxon>
        <taxon>Embryophyta</taxon>
        <taxon>Tracheophyta</taxon>
        <taxon>Spermatophyta</taxon>
        <taxon>Magnoliopsida</taxon>
        <taxon>eudicotyledons</taxon>
        <taxon>Gunneridae</taxon>
        <taxon>Pentapetalae</taxon>
        <taxon>asterids</taxon>
        <taxon>lamiids</taxon>
        <taxon>Lamiales</taxon>
        <taxon>Plantaginaceae</taxon>
        <taxon>Cheloneae</taxon>
        <taxon>Penstemon</taxon>
    </lineage>
</organism>
<keyword evidence="3" id="KW-1185">Reference proteome</keyword>
<evidence type="ECO:0000313" key="3">
    <source>
        <dbReference type="Proteomes" id="UP001634393"/>
    </source>
</evidence>
<name>A0ABD3RC50_9LAMI</name>
<accession>A0ABD3RC50</accession>
<evidence type="ECO:0000313" key="2">
    <source>
        <dbReference type="EMBL" id="KAL3808986.1"/>
    </source>
</evidence>
<dbReference type="EMBL" id="JBJXBP010000256">
    <property type="protein sequence ID" value="KAL3808986.1"/>
    <property type="molecule type" value="Genomic_DNA"/>
</dbReference>
<feature type="transmembrane region" description="Helical" evidence="1">
    <location>
        <begin position="65"/>
        <end position="86"/>
    </location>
</feature>
<keyword evidence="1" id="KW-0812">Transmembrane</keyword>
<dbReference type="AlphaFoldDB" id="A0ABD3RC50"/>
<keyword evidence="1" id="KW-1133">Transmembrane helix</keyword>
<comment type="caution">
    <text evidence="2">The sequence shown here is derived from an EMBL/GenBank/DDBJ whole genome shotgun (WGS) entry which is preliminary data.</text>
</comment>
<gene>
    <name evidence="2" type="ORF">ACJIZ3_000189</name>
</gene>
<dbReference type="InterPro" id="IPR012337">
    <property type="entry name" value="RNaseH-like_sf"/>
</dbReference>
<reference evidence="2 3" key="1">
    <citation type="submission" date="2024-12" db="EMBL/GenBank/DDBJ databases">
        <title>The unique morphological basis and parallel evolutionary history of personate flowers in Penstemon.</title>
        <authorList>
            <person name="Depatie T.H."/>
            <person name="Wessinger C.A."/>
        </authorList>
    </citation>
    <scope>NUCLEOTIDE SEQUENCE [LARGE SCALE GENOMIC DNA]</scope>
    <source>
        <strain evidence="2">WTNN_2</strain>
        <tissue evidence="2">Leaf</tissue>
    </source>
</reference>
<dbReference type="Proteomes" id="UP001634393">
    <property type="component" value="Unassembled WGS sequence"/>
</dbReference>
<evidence type="ECO:0008006" key="4">
    <source>
        <dbReference type="Google" id="ProtNLM"/>
    </source>
</evidence>
<keyword evidence="1" id="KW-0472">Membrane</keyword>
<dbReference type="Gene3D" id="3.30.420.10">
    <property type="entry name" value="Ribonuclease H-like superfamily/Ribonuclease H"/>
    <property type="match status" value="1"/>
</dbReference>
<protein>
    <recommendedName>
        <fullName evidence="4">Werner Syndrome-like exonuclease</fullName>
    </recommendedName>
</protein>
<dbReference type="SUPFAM" id="SSF53098">
    <property type="entry name" value="Ribonuclease H-like"/>
    <property type="match status" value="1"/>
</dbReference>
<dbReference type="InterPro" id="IPR036397">
    <property type="entry name" value="RNaseH_sf"/>
</dbReference>
<evidence type="ECO:0000256" key="1">
    <source>
        <dbReference type="SAM" id="Phobius"/>
    </source>
</evidence>
<sequence length="99" mass="11398">MIQVTLTKKVNQMDWWITSRILPLIQSHPGNKFVVGLDTEWRPNLKPSEDHAIAILQLSVCNECLIYQILHELFSMILILCFVVSGSKKMSKSLKRTMV</sequence>
<proteinExistence type="predicted"/>